<dbReference type="InterPro" id="IPR009091">
    <property type="entry name" value="RCC1/BLIP-II"/>
</dbReference>
<sequence>MSTSNLKNWPIFSFLDSDFISNIHMVFVYGDLGNEALIVTKDKMVYALGNNTSGCLGIGDTNSTLYPRKVEELCNQNVTMFTHGIGPYVLALTEEGKVYSWGCNARNQLGNSSTDPCLRPTCVTKNISCKFIVSIACGSRHSLVLSSDGNVFAWGENTYGQVGNGDTTNVTVCTPKMVNNVLSSKRVVCISCCHLSSVAVTDKGEVYSWGQNNVGQLGNGNTINGYVPSKVAGLAGVEIEKVVCGCLHVLALSNKGVLYVWGENCFGQLGIGNNISICSPKKLIVKDWANVLDIAASHCSHMSAAMVEGSEIYVWGECLGQRITVPTLTNLRYLHDAFARYALDNIMPQPLVYDGYQEDVNVIDCFREAFDDNTTSDLVIEVQEQCIYVHKAVLIIRCEYFRKNLIANNQSVIKEEEFLYDAYRAFLKYLYTDEIDLDQDHMAELLKIAIAYSENELRKRCILNIQESVTVKRALLVYNIAIEYNEPELEEYCFKYALNHMSAVVLTESFTKLNEHMMKSFIIKVAQAGAFRT</sequence>
<dbReference type="Gene3D" id="3.30.710.10">
    <property type="entry name" value="Potassium Channel Kv1.1, Chain A"/>
    <property type="match status" value="1"/>
</dbReference>
<dbReference type="SUPFAM" id="SSF50985">
    <property type="entry name" value="RCC1/BLIP-II"/>
    <property type="match status" value="1"/>
</dbReference>
<dbReference type="EMBL" id="KQ769068">
    <property type="protein sequence ID" value="OAD53000.1"/>
    <property type="molecule type" value="Genomic_DNA"/>
</dbReference>
<feature type="domain" description="BTB" evidence="3">
    <location>
        <begin position="376"/>
        <end position="439"/>
    </location>
</feature>
<keyword evidence="1" id="KW-0677">Repeat</keyword>
<dbReference type="PANTHER" id="PTHR22872:SF10">
    <property type="entry name" value="ULTRAVIOLET-B RECEPTOR UVR8"/>
    <property type="match status" value="1"/>
</dbReference>
<reference evidence="4 5" key="1">
    <citation type="submission" date="2015-07" db="EMBL/GenBank/DDBJ databases">
        <title>The genome of Eufriesea mexicana.</title>
        <authorList>
            <person name="Pan H."/>
            <person name="Kapheim K."/>
        </authorList>
    </citation>
    <scope>NUCLEOTIDE SEQUENCE [LARGE SCALE GENOMIC DNA]</scope>
    <source>
        <strain evidence="4">0111107269</strain>
        <tissue evidence="4">Whole body</tissue>
    </source>
</reference>
<feature type="repeat" description="RCC1" evidence="2">
    <location>
        <begin position="256"/>
        <end position="307"/>
    </location>
</feature>
<evidence type="ECO:0000313" key="4">
    <source>
        <dbReference type="EMBL" id="OAD53000.1"/>
    </source>
</evidence>
<dbReference type="SUPFAM" id="SSF54695">
    <property type="entry name" value="POZ domain"/>
    <property type="match status" value="1"/>
</dbReference>
<dbReference type="InterPro" id="IPR051625">
    <property type="entry name" value="Signaling_Regulatory_Domain"/>
</dbReference>
<organism evidence="4 5">
    <name type="scientific">Eufriesea mexicana</name>
    <dbReference type="NCBI Taxonomy" id="516756"/>
    <lineage>
        <taxon>Eukaryota</taxon>
        <taxon>Metazoa</taxon>
        <taxon>Ecdysozoa</taxon>
        <taxon>Arthropoda</taxon>
        <taxon>Hexapoda</taxon>
        <taxon>Insecta</taxon>
        <taxon>Pterygota</taxon>
        <taxon>Neoptera</taxon>
        <taxon>Endopterygota</taxon>
        <taxon>Hymenoptera</taxon>
        <taxon>Apocrita</taxon>
        <taxon>Aculeata</taxon>
        <taxon>Apoidea</taxon>
        <taxon>Anthophila</taxon>
        <taxon>Apidae</taxon>
        <taxon>Eufriesea</taxon>
    </lineage>
</organism>
<feature type="repeat" description="RCC1" evidence="2">
    <location>
        <begin position="149"/>
        <end position="203"/>
    </location>
</feature>
<dbReference type="PROSITE" id="PS50012">
    <property type="entry name" value="RCC1_3"/>
    <property type="match status" value="4"/>
</dbReference>
<protein>
    <submittedName>
        <fullName evidence="4">RCC1 and BTB domain-containing protein 1</fullName>
    </submittedName>
</protein>
<dbReference type="InterPro" id="IPR058923">
    <property type="entry name" value="RCC1-like_dom"/>
</dbReference>
<evidence type="ECO:0000259" key="3">
    <source>
        <dbReference type="PROSITE" id="PS50097"/>
    </source>
</evidence>
<feature type="repeat" description="RCC1" evidence="2">
    <location>
        <begin position="204"/>
        <end position="255"/>
    </location>
</feature>
<gene>
    <name evidence="4" type="ORF">WN48_11086</name>
</gene>
<dbReference type="AlphaFoldDB" id="A0A310SHE1"/>
<dbReference type="Pfam" id="PF00651">
    <property type="entry name" value="BTB"/>
    <property type="match status" value="1"/>
</dbReference>
<dbReference type="Pfam" id="PF25390">
    <property type="entry name" value="WD40_RLD"/>
    <property type="match status" value="1"/>
</dbReference>
<feature type="repeat" description="RCC1" evidence="2">
    <location>
        <begin position="96"/>
        <end position="148"/>
    </location>
</feature>
<evidence type="ECO:0000256" key="1">
    <source>
        <dbReference type="ARBA" id="ARBA00022737"/>
    </source>
</evidence>
<proteinExistence type="predicted"/>
<dbReference type="Gene3D" id="2.130.10.30">
    <property type="entry name" value="Regulator of chromosome condensation 1/beta-lactamase-inhibitor protein II"/>
    <property type="match status" value="1"/>
</dbReference>
<dbReference type="InterPro" id="IPR011333">
    <property type="entry name" value="SKP1/BTB/POZ_sf"/>
</dbReference>
<name>A0A310SHE1_9HYME</name>
<dbReference type="InterPro" id="IPR000408">
    <property type="entry name" value="Reg_chr_condens"/>
</dbReference>
<dbReference type="SMART" id="SM00225">
    <property type="entry name" value="BTB"/>
    <property type="match status" value="1"/>
</dbReference>
<keyword evidence="5" id="KW-1185">Reference proteome</keyword>
<dbReference type="PRINTS" id="PR00633">
    <property type="entry name" value="RCCNDNSATION"/>
</dbReference>
<evidence type="ECO:0000313" key="5">
    <source>
        <dbReference type="Proteomes" id="UP000250275"/>
    </source>
</evidence>
<dbReference type="Gene3D" id="1.25.40.420">
    <property type="match status" value="1"/>
</dbReference>
<dbReference type="PROSITE" id="PS00626">
    <property type="entry name" value="RCC1_2"/>
    <property type="match status" value="1"/>
</dbReference>
<dbReference type="CDD" id="cd18498">
    <property type="entry name" value="BACK_RCBTB1_2"/>
    <property type="match status" value="1"/>
</dbReference>
<dbReference type="PANTHER" id="PTHR22872">
    <property type="entry name" value="BTK-BINDING PROTEIN-RELATED"/>
    <property type="match status" value="1"/>
</dbReference>
<dbReference type="Proteomes" id="UP000250275">
    <property type="component" value="Unassembled WGS sequence"/>
</dbReference>
<dbReference type="PROSITE" id="PS50097">
    <property type="entry name" value="BTB"/>
    <property type="match status" value="1"/>
</dbReference>
<dbReference type="InterPro" id="IPR000210">
    <property type="entry name" value="BTB/POZ_dom"/>
</dbReference>
<evidence type="ECO:0000256" key="2">
    <source>
        <dbReference type="PROSITE-ProRule" id="PRU00235"/>
    </source>
</evidence>
<accession>A0A310SHE1</accession>
<dbReference type="OrthoDB" id="5981550at2759"/>